<evidence type="ECO:0008006" key="3">
    <source>
        <dbReference type="Google" id="ProtNLM"/>
    </source>
</evidence>
<reference evidence="1 2" key="1">
    <citation type="submission" date="2023-02" db="EMBL/GenBank/DDBJ databases">
        <title>Oceanobacillus kimchii IFOP_LL358 isolated form Alexandrium catenella lab strain.</title>
        <authorList>
            <person name="Gajardo G."/>
            <person name="Ueki S."/>
            <person name="Maruyama F."/>
        </authorList>
    </citation>
    <scope>NUCLEOTIDE SEQUENCE [LARGE SCALE GENOMIC DNA]</scope>
    <source>
        <strain evidence="1 2">IFOP_LL358</strain>
    </source>
</reference>
<dbReference type="InterPro" id="IPR036388">
    <property type="entry name" value="WH-like_DNA-bd_sf"/>
</dbReference>
<evidence type="ECO:0000313" key="2">
    <source>
        <dbReference type="Proteomes" id="UP001275436"/>
    </source>
</evidence>
<sequence length="110" mass="12843">MNIIDGRKDKSNIAYINQKEIADKLCVSPTKVSQRLKQLIRYGSIRKIDSGVYKLLANDLWHTPYQTTHRVVLLYKSNPGLNYNEQAEVLKVTYNDIVRAWSYINMLNIR</sequence>
<comment type="caution">
    <text evidence="1">The sequence shown here is derived from an EMBL/GenBank/DDBJ whole genome shotgun (WGS) entry which is preliminary data.</text>
</comment>
<dbReference type="RefSeq" id="WP_317958618.1">
    <property type="nucleotide sequence ID" value="NZ_BSKO01000002.1"/>
</dbReference>
<name>A0ABQ5TNJ6_9BACI</name>
<dbReference type="Proteomes" id="UP001275436">
    <property type="component" value="Unassembled WGS sequence"/>
</dbReference>
<dbReference type="Gene3D" id="1.10.10.10">
    <property type="entry name" value="Winged helix-like DNA-binding domain superfamily/Winged helix DNA-binding domain"/>
    <property type="match status" value="1"/>
</dbReference>
<dbReference type="InterPro" id="IPR036390">
    <property type="entry name" value="WH_DNA-bd_sf"/>
</dbReference>
<dbReference type="SUPFAM" id="SSF46785">
    <property type="entry name" value="Winged helix' DNA-binding domain"/>
    <property type="match status" value="1"/>
</dbReference>
<proteinExistence type="predicted"/>
<organism evidence="1 2">
    <name type="scientific">Oceanobacillus kimchii</name>
    <dbReference type="NCBI Taxonomy" id="746691"/>
    <lineage>
        <taxon>Bacteria</taxon>
        <taxon>Bacillati</taxon>
        <taxon>Bacillota</taxon>
        <taxon>Bacilli</taxon>
        <taxon>Bacillales</taxon>
        <taxon>Bacillaceae</taxon>
        <taxon>Oceanobacillus</taxon>
    </lineage>
</organism>
<keyword evidence="2" id="KW-1185">Reference proteome</keyword>
<dbReference type="Pfam" id="PF13412">
    <property type="entry name" value="HTH_24"/>
    <property type="match status" value="1"/>
</dbReference>
<gene>
    <name evidence="1" type="ORF">MACH08_41630</name>
</gene>
<dbReference type="EMBL" id="BSKO01000002">
    <property type="protein sequence ID" value="GLO68379.1"/>
    <property type="molecule type" value="Genomic_DNA"/>
</dbReference>
<evidence type="ECO:0000313" key="1">
    <source>
        <dbReference type="EMBL" id="GLO68379.1"/>
    </source>
</evidence>
<accession>A0ABQ5TNJ6</accession>
<protein>
    <recommendedName>
        <fullName evidence="3">Winged helix-turn-helix transcriptional regulator</fullName>
    </recommendedName>
</protein>